<feature type="transmembrane region" description="Helical" evidence="1">
    <location>
        <begin position="111"/>
        <end position="135"/>
    </location>
</feature>
<reference evidence="2 3" key="1">
    <citation type="submission" date="2019-08" db="EMBL/GenBank/DDBJ databases">
        <title>Complete genome sequence of Spiroplasma chinense CCH (DSM 19755).</title>
        <authorList>
            <person name="Shen H.-Y."/>
            <person name="Lin Y.-C."/>
            <person name="Chou L."/>
            <person name="Kuo C.-H."/>
        </authorList>
    </citation>
    <scope>NUCLEOTIDE SEQUENCE [LARGE SCALE GENOMIC DNA]</scope>
    <source>
        <strain evidence="2 3">CCH</strain>
    </source>
</reference>
<evidence type="ECO:0000313" key="3">
    <source>
        <dbReference type="Proteomes" id="UP000323144"/>
    </source>
</evidence>
<keyword evidence="1" id="KW-1133">Transmembrane helix</keyword>
<proteinExistence type="predicted"/>
<sequence length="619" mass="71532">MKKQAVINNLKVFWVILKVNTRLSLISVKNWICVALFVMIIFALNLFISLIKFNDDGIASLTTWVLIKFMVIIALSIIFVVFISINLFTDHKTNGYLKTEQRNGINLYTSFFTRVLAINFIVIIANTILVLLTLLTFFTSNLGDNWNEFVLSPTLSLYFFLIFFTPLAIFAVSMLSDLFSLLLMGFLSLIIVASPLLSMAAFYKDNGLISNKNLVLSQGYRQDIKMGSNFYNLLNDDTNYKNVIEESLSAFWDDLTIESHTEQKIDWINILGWTNNAAEAQIVDSNEPSFYKQLNIGLLFFLNVSGENSQNFETIFGDSKLGKIISELIRVTSEHQDEFVKFKYNAKDRDNPALNNKLEYFVPNSYTYSRNSEPYEFEGYIKTLKKYLSNENKKFADLVLNSYANYSVPDQLGIDREILRDSKSFWDTQISKYNPIKAEFKDSNKTEILKEKNKELAEIYTNYPGLAIFNNILTNLLVRSYYLDTEGEVKNPDASGEQKYIIKNSYDFLDLQKKLNKFNKVNLLNHFYQIFNSNLNNERFYILNLSWGIIKMPANENVIYDAKELEKMNDINNEISYYKDNKVKFSNNSSVGSLISIYLILSLLTYLVSSFIFVKRSKV</sequence>
<keyword evidence="1" id="KW-0472">Membrane</keyword>
<dbReference type="AlphaFoldDB" id="A0A5B9Y5D5"/>
<feature type="transmembrane region" description="Helical" evidence="1">
    <location>
        <begin position="591"/>
        <end position="614"/>
    </location>
</feature>
<dbReference type="EMBL" id="CP043026">
    <property type="protein sequence ID" value="QEH62378.1"/>
    <property type="molecule type" value="Genomic_DNA"/>
</dbReference>
<keyword evidence="3" id="KW-1185">Reference proteome</keyword>
<gene>
    <name evidence="2" type="ORF">SCHIN_v1c11850</name>
</gene>
<feature type="transmembrane region" description="Helical" evidence="1">
    <location>
        <begin position="182"/>
        <end position="203"/>
    </location>
</feature>
<dbReference type="RefSeq" id="WP_166508736.1">
    <property type="nucleotide sequence ID" value="NZ_CP043026.1"/>
</dbReference>
<evidence type="ECO:0000256" key="1">
    <source>
        <dbReference type="SAM" id="Phobius"/>
    </source>
</evidence>
<dbReference type="Proteomes" id="UP000323144">
    <property type="component" value="Chromosome"/>
</dbReference>
<accession>A0A5B9Y5D5</accession>
<feature type="transmembrane region" description="Helical" evidence="1">
    <location>
        <begin position="31"/>
        <end position="51"/>
    </location>
</feature>
<feature type="transmembrane region" description="Helical" evidence="1">
    <location>
        <begin position="63"/>
        <end position="88"/>
    </location>
</feature>
<evidence type="ECO:0000313" key="2">
    <source>
        <dbReference type="EMBL" id="QEH62378.1"/>
    </source>
</evidence>
<protein>
    <submittedName>
        <fullName evidence="2">Uncharacterized protein</fullName>
    </submittedName>
</protein>
<keyword evidence="1" id="KW-0812">Transmembrane</keyword>
<name>A0A5B9Y5D5_9MOLU</name>
<dbReference type="KEGG" id="schi:SCHIN_v1c11850"/>
<feature type="transmembrane region" description="Helical" evidence="1">
    <location>
        <begin position="155"/>
        <end position="175"/>
    </location>
</feature>
<organism evidence="2 3">
    <name type="scientific">Spiroplasma chinense</name>
    <dbReference type="NCBI Taxonomy" id="216932"/>
    <lineage>
        <taxon>Bacteria</taxon>
        <taxon>Bacillati</taxon>
        <taxon>Mycoplasmatota</taxon>
        <taxon>Mollicutes</taxon>
        <taxon>Entomoplasmatales</taxon>
        <taxon>Spiroplasmataceae</taxon>
        <taxon>Spiroplasma</taxon>
    </lineage>
</organism>